<feature type="domain" description="Ig-like" evidence="11">
    <location>
        <begin position="27"/>
        <end position="130"/>
    </location>
</feature>
<dbReference type="SMART" id="SM00408">
    <property type="entry name" value="IGc2"/>
    <property type="match status" value="2"/>
</dbReference>
<evidence type="ECO:0000256" key="4">
    <source>
        <dbReference type="ARBA" id="ARBA00022989"/>
    </source>
</evidence>
<dbReference type="InterPro" id="IPR003598">
    <property type="entry name" value="Ig_sub2"/>
</dbReference>
<keyword evidence="5 9" id="KW-0472">Membrane</keyword>
<dbReference type="InterPro" id="IPR007110">
    <property type="entry name" value="Ig-like_dom"/>
</dbReference>
<dbReference type="FunCoup" id="A0A6P7Y4K0">
    <property type="interactions" value="251"/>
</dbReference>
<keyword evidence="2 9" id="KW-0812">Transmembrane</keyword>
<dbReference type="InterPro" id="IPR042474">
    <property type="entry name" value="A33"/>
</dbReference>
<keyword evidence="6" id="KW-1015">Disulfide bond</keyword>
<evidence type="ECO:0000313" key="12">
    <source>
        <dbReference type="Proteomes" id="UP000515156"/>
    </source>
</evidence>
<dbReference type="PROSITE" id="PS50835">
    <property type="entry name" value="IG_LIKE"/>
    <property type="match status" value="2"/>
</dbReference>
<dbReference type="RefSeq" id="XP_030059818.1">
    <property type="nucleotide sequence ID" value="XM_030203958.1"/>
</dbReference>
<dbReference type="SMART" id="SM00406">
    <property type="entry name" value="IGv"/>
    <property type="match status" value="1"/>
</dbReference>
<accession>A0A6P7Y4K0</accession>
<dbReference type="SMART" id="SM00409">
    <property type="entry name" value="IG"/>
    <property type="match status" value="2"/>
</dbReference>
<keyword evidence="7" id="KW-0393">Immunoglobulin domain</keyword>
<dbReference type="InParanoid" id="A0A6P7Y4K0"/>
<gene>
    <name evidence="13" type="primary">GPA33</name>
</gene>
<evidence type="ECO:0000256" key="6">
    <source>
        <dbReference type="ARBA" id="ARBA00023157"/>
    </source>
</evidence>
<keyword evidence="12" id="KW-1185">Reference proteome</keyword>
<dbReference type="PANTHER" id="PTHR44969">
    <property type="entry name" value="CELL SURFACE A33 ANTIGEN"/>
    <property type="match status" value="1"/>
</dbReference>
<feature type="chain" id="PRO_5028400198" evidence="10">
    <location>
        <begin position="22"/>
        <end position="323"/>
    </location>
</feature>
<dbReference type="CTD" id="10223"/>
<dbReference type="InterPro" id="IPR003599">
    <property type="entry name" value="Ig_sub"/>
</dbReference>
<feature type="region of interest" description="Disordered" evidence="8">
    <location>
        <begin position="271"/>
        <end position="323"/>
    </location>
</feature>
<evidence type="ECO:0000259" key="11">
    <source>
        <dbReference type="PROSITE" id="PS50835"/>
    </source>
</evidence>
<feature type="transmembrane region" description="Helical" evidence="9">
    <location>
        <begin position="236"/>
        <end position="261"/>
    </location>
</feature>
<organism evidence="12 13">
    <name type="scientific">Microcaecilia unicolor</name>
    <dbReference type="NCBI Taxonomy" id="1415580"/>
    <lineage>
        <taxon>Eukaryota</taxon>
        <taxon>Metazoa</taxon>
        <taxon>Chordata</taxon>
        <taxon>Craniata</taxon>
        <taxon>Vertebrata</taxon>
        <taxon>Euteleostomi</taxon>
        <taxon>Amphibia</taxon>
        <taxon>Gymnophiona</taxon>
        <taxon>Siphonopidae</taxon>
        <taxon>Microcaecilia</taxon>
    </lineage>
</organism>
<reference evidence="13" key="1">
    <citation type="submission" date="2025-08" db="UniProtKB">
        <authorList>
            <consortium name="RefSeq"/>
        </authorList>
    </citation>
    <scope>IDENTIFICATION</scope>
</reference>
<keyword evidence="3 10" id="KW-0732">Signal</keyword>
<dbReference type="Pfam" id="PF13927">
    <property type="entry name" value="Ig_3"/>
    <property type="match status" value="1"/>
</dbReference>
<dbReference type="Proteomes" id="UP000515156">
    <property type="component" value="Chromosome 5"/>
</dbReference>
<dbReference type="InterPro" id="IPR013106">
    <property type="entry name" value="Ig_V-set"/>
</dbReference>
<evidence type="ECO:0000256" key="2">
    <source>
        <dbReference type="ARBA" id="ARBA00022692"/>
    </source>
</evidence>
<dbReference type="InterPro" id="IPR036179">
    <property type="entry name" value="Ig-like_dom_sf"/>
</dbReference>
<dbReference type="GeneID" id="115470631"/>
<dbReference type="FunFam" id="2.60.40.10:FF:000095">
    <property type="entry name" value="immunoglobulin superfamily member 11 isoform X1"/>
    <property type="match status" value="1"/>
</dbReference>
<dbReference type="Pfam" id="PF07686">
    <property type="entry name" value="V-set"/>
    <property type="match status" value="1"/>
</dbReference>
<dbReference type="KEGG" id="muo:115470631"/>
<feature type="signal peptide" evidence="10">
    <location>
        <begin position="1"/>
        <end position="21"/>
    </location>
</feature>
<dbReference type="GO" id="GO:0005886">
    <property type="term" value="C:plasma membrane"/>
    <property type="evidence" value="ECO:0007669"/>
    <property type="project" value="InterPro"/>
</dbReference>
<dbReference type="PANTHER" id="PTHR44969:SF1">
    <property type="entry name" value="CELL SURFACE A33 ANTIGEN"/>
    <property type="match status" value="1"/>
</dbReference>
<dbReference type="InterPro" id="IPR013783">
    <property type="entry name" value="Ig-like_fold"/>
</dbReference>
<evidence type="ECO:0000256" key="3">
    <source>
        <dbReference type="ARBA" id="ARBA00022729"/>
    </source>
</evidence>
<dbReference type="SUPFAM" id="SSF48726">
    <property type="entry name" value="Immunoglobulin"/>
    <property type="match status" value="2"/>
</dbReference>
<dbReference type="AlphaFoldDB" id="A0A6P7Y4K0"/>
<comment type="subcellular location">
    <subcellularLocation>
        <location evidence="1">Membrane</location>
        <topology evidence="1">Single-pass type I membrane protein</topology>
    </subcellularLocation>
</comment>
<evidence type="ECO:0000313" key="13">
    <source>
        <dbReference type="RefSeq" id="XP_030059818.1"/>
    </source>
</evidence>
<evidence type="ECO:0000256" key="9">
    <source>
        <dbReference type="SAM" id="Phobius"/>
    </source>
</evidence>
<evidence type="ECO:0000256" key="8">
    <source>
        <dbReference type="SAM" id="MobiDB-lite"/>
    </source>
</evidence>
<keyword evidence="4 9" id="KW-1133">Transmembrane helix</keyword>
<dbReference type="Gene3D" id="2.60.40.10">
    <property type="entry name" value="Immunoglobulins"/>
    <property type="match status" value="2"/>
</dbReference>
<evidence type="ECO:0000256" key="1">
    <source>
        <dbReference type="ARBA" id="ARBA00004479"/>
    </source>
</evidence>
<evidence type="ECO:0000256" key="10">
    <source>
        <dbReference type="SAM" id="SignalP"/>
    </source>
</evidence>
<evidence type="ECO:0000256" key="7">
    <source>
        <dbReference type="ARBA" id="ARBA00023319"/>
    </source>
</evidence>
<dbReference type="OrthoDB" id="8825892at2759"/>
<sequence length="323" mass="35703">MRENQGVTLFTLCTVLAATFAIHVKTPPIIETERKQNATLQCSFETTTTDRNSANIQWKKIRPSQEEVISHYFDALPITTGESYNGRVAFVGNVNANDATITISKLTMEDNGTYQCELTIPMDRKGNTFSNVDLLILVAPSKPECAIVGTAEFGQDIQLTCSSKEGSPVPAYTWETFTPQNQLRQLPPTAVREGGLLTLKNISADTTGFYICTATNKISKDFCNITLTVMPTSMNIGLYAGIIGGSVAAIIVIGIIAYCCCCRSRDDKEDYELAEREEEDSPHHRKPHMDRDDDDDDDGDQHHRTKDPPMPPPKKVAVNANDY</sequence>
<feature type="domain" description="Ig-like" evidence="11">
    <location>
        <begin position="143"/>
        <end position="228"/>
    </location>
</feature>
<proteinExistence type="predicted"/>
<protein>
    <submittedName>
        <fullName evidence="13">Cell surface A33 antigen isoform X1</fullName>
    </submittedName>
</protein>
<name>A0A6P7Y4K0_9AMPH</name>
<evidence type="ECO:0000256" key="5">
    <source>
        <dbReference type="ARBA" id="ARBA00023136"/>
    </source>
</evidence>